<sequence>MDSHVVTPPTPESEEKLFDPNFRKASYGNNGQASYGLREKPRKTWRASDEKNPPWPLEKICKQCGKGFRSLKALCGHMASHSEKEKAVKNDHSWNSGEEDSHSDTFQASKGKKIKKMGFSSNSPFTSLYNNNNNNNSNVSSSLSEIDCNDHEEVAMCLMMLSRDFGTYMSSVVESSDNNSVILETKSCSVDFSKKIEELKLNKKKCALDDGENSDSGYFLDECAKKSAFFTNCSNFSAEEAISKEFEQEKNGPFIKIESRKKKHVNENREYDEKKRVKYECFNCKRAFKSYQALGGHRPCHKRTNNAFYENSLDDDSDELVKRKKMNEKKGKSKKKKNKGHKCPFCERVFKNGQALGGHKRSHFIGGHVETYNYNNVSEIVEKKKQHFFIDLNLPAPQDDENGED</sequence>
<dbReference type="Proteomes" id="UP000325081">
    <property type="component" value="Unassembled WGS sequence"/>
</dbReference>
<keyword evidence="1" id="KW-0862">Zinc</keyword>
<evidence type="ECO:0000313" key="5">
    <source>
        <dbReference type="Proteomes" id="UP000325081"/>
    </source>
</evidence>
<evidence type="ECO:0000256" key="1">
    <source>
        <dbReference type="PROSITE-ProRule" id="PRU00042"/>
    </source>
</evidence>
<keyword evidence="1" id="KW-0863">Zinc-finger</keyword>
<comment type="caution">
    <text evidence="4">The sequence shown here is derived from an EMBL/GenBank/DDBJ whole genome shotgun (WGS) entry which is preliminary data.</text>
</comment>
<feature type="region of interest" description="Disordered" evidence="2">
    <location>
        <begin position="1"/>
        <end position="52"/>
    </location>
</feature>
<dbReference type="Pfam" id="PF13912">
    <property type="entry name" value="zf-C2H2_6"/>
    <property type="match status" value="3"/>
</dbReference>
<evidence type="ECO:0000259" key="3">
    <source>
        <dbReference type="PROSITE" id="PS50157"/>
    </source>
</evidence>
<dbReference type="OrthoDB" id="9451254at2759"/>
<dbReference type="InterPro" id="IPR036236">
    <property type="entry name" value="Znf_C2H2_sf"/>
</dbReference>
<dbReference type="InterPro" id="IPR013087">
    <property type="entry name" value="Znf_C2H2_type"/>
</dbReference>
<dbReference type="Gene3D" id="3.30.160.60">
    <property type="entry name" value="Classic Zinc Finger"/>
    <property type="match status" value="1"/>
</dbReference>
<dbReference type="PANTHER" id="PTHR46869:SF1">
    <property type="entry name" value="C2H2-LIKE ZINC FINGER PROTEIN"/>
    <property type="match status" value="1"/>
</dbReference>
<dbReference type="PANTHER" id="PTHR46869">
    <property type="entry name" value="C2H2-LIKE ZINC FINGER PROTEIN"/>
    <property type="match status" value="1"/>
</dbReference>
<dbReference type="SMART" id="SM00355">
    <property type="entry name" value="ZnF_C2H2"/>
    <property type="match status" value="3"/>
</dbReference>
<reference evidence="5" key="1">
    <citation type="journal article" date="2019" name="Curr. Biol.">
        <title>Genome Sequence of Striga asiatica Provides Insight into the Evolution of Plant Parasitism.</title>
        <authorList>
            <person name="Yoshida S."/>
            <person name="Kim S."/>
            <person name="Wafula E.K."/>
            <person name="Tanskanen J."/>
            <person name="Kim Y.M."/>
            <person name="Honaas L."/>
            <person name="Yang Z."/>
            <person name="Spallek T."/>
            <person name="Conn C.E."/>
            <person name="Ichihashi Y."/>
            <person name="Cheong K."/>
            <person name="Cui S."/>
            <person name="Der J.P."/>
            <person name="Gundlach H."/>
            <person name="Jiao Y."/>
            <person name="Hori C."/>
            <person name="Ishida J.K."/>
            <person name="Kasahara H."/>
            <person name="Kiba T."/>
            <person name="Kim M.S."/>
            <person name="Koo N."/>
            <person name="Laohavisit A."/>
            <person name="Lee Y.H."/>
            <person name="Lumba S."/>
            <person name="McCourt P."/>
            <person name="Mortimer J.C."/>
            <person name="Mutuku J.M."/>
            <person name="Nomura T."/>
            <person name="Sasaki-Sekimoto Y."/>
            <person name="Seto Y."/>
            <person name="Wang Y."/>
            <person name="Wakatake T."/>
            <person name="Sakakibara H."/>
            <person name="Demura T."/>
            <person name="Yamaguchi S."/>
            <person name="Yoneyama K."/>
            <person name="Manabe R.I."/>
            <person name="Nelson D.C."/>
            <person name="Schulman A.H."/>
            <person name="Timko M.P."/>
            <person name="dePamphilis C.W."/>
            <person name="Choi D."/>
            <person name="Shirasu K."/>
        </authorList>
    </citation>
    <scope>NUCLEOTIDE SEQUENCE [LARGE SCALE GENOMIC DNA]</scope>
    <source>
        <strain evidence="5">cv. UVA1</strain>
    </source>
</reference>
<feature type="domain" description="C2H2-type" evidence="3">
    <location>
        <begin position="59"/>
        <end position="86"/>
    </location>
</feature>
<feature type="compositionally biased region" description="Basic and acidic residues" evidence="2">
    <location>
        <begin position="13"/>
        <end position="22"/>
    </location>
</feature>
<evidence type="ECO:0000313" key="4">
    <source>
        <dbReference type="EMBL" id="GER40568.1"/>
    </source>
</evidence>
<dbReference type="EMBL" id="BKCP01005927">
    <property type="protein sequence ID" value="GER40568.1"/>
    <property type="molecule type" value="Genomic_DNA"/>
</dbReference>
<dbReference type="PROSITE" id="PS50157">
    <property type="entry name" value="ZINC_FINGER_C2H2_2"/>
    <property type="match status" value="3"/>
</dbReference>
<dbReference type="AlphaFoldDB" id="A0A5A7Q6I4"/>
<organism evidence="4 5">
    <name type="scientific">Striga asiatica</name>
    <name type="common">Asiatic witchweed</name>
    <name type="synonym">Buchnera asiatica</name>
    <dbReference type="NCBI Taxonomy" id="4170"/>
    <lineage>
        <taxon>Eukaryota</taxon>
        <taxon>Viridiplantae</taxon>
        <taxon>Streptophyta</taxon>
        <taxon>Embryophyta</taxon>
        <taxon>Tracheophyta</taxon>
        <taxon>Spermatophyta</taxon>
        <taxon>Magnoliopsida</taxon>
        <taxon>eudicotyledons</taxon>
        <taxon>Gunneridae</taxon>
        <taxon>Pentapetalae</taxon>
        <taxon>asterids</taxon>
        <taxon>lamiids</taxon>
        <taxon>Lamiales</taxon>
        <taxon>Orobanchaceae</taxon>
        <taxon>Buchnereae</taxon>
        <taxon>Striga</taxon>
    </lineage>
</organism>
<proteinExistence type="predicted"/>
<accession>A0A5A7Q6I4</accession>
<dbReference type="SUPFAM" id="SSF57667">
    <property type="entry name" value="beta-beta-alpha zinc fingers"/>
    <property type="match status" value="1"/>
</dbReference>
<feature type="domain" description="C2H2-type" evidence="3">
    <location>
        <begin position="341"/>
        <end position="363"/>
    </location>
</feature>
<feature type="region of interest" description="Disordered" evidence="2">
    <location>
        <begin position="86"/>
        <end position="113"/>
    </location>
</feature>
<keyword evidence="1" id="KW-0479">Metal-binding</keyword>
<feature type="domain" description="C2H2-type" evidence="3">
    <location>
        <begin position="279"/>
        <end position="306"/>
    </location>
</feature>
<dbReference type="PROSITE" id="PS00028">
    <property type="entry name" value="ZINC_FINGER_C2H2_1"/>
    <property type="match status" value="3"/>
</dbReference>
<keyword evidence="5" id="KW-1185">Reference proteome</keyword>
<name>A0A5A7Q6I4_STRAF</name>
<protein>
    <submittedName>
        <fullName evidence="4">Zinc finger family protein</fullName>
    </submittedName>
</protein>
<gene>
    <name evidence="4" type="ORF">STAS_17253</name>
</gene>
<evidence type="ECO:0000256" key="2">
    <source>
        <dbReference type="SAM" id="MobiDB-lite"/>
    </source>
</evidence>
<dbReference type="GO" id="GO:0008270">
    <property type="term" value="F:zinc ion binding"/>
    <property type="evidence" value="ECO:0007669"/>
    <property type="project" value="UniProtKB-KW"/>
</dbReference>